<gene>
    <name evidence="1" type="ORF">SPARVUS_LOCUS13924423</name>
</gene>
<name>A0ABN9GGB8_9NEOB</name>
<comment type="caution">
    <text evidence="1">The sequence shown here is derived from an EMBL/GenBank/DDBJ whole genome shotgun (WGS) entry which is preliminary data.</text>
</comment>
<dbReference type="Proteomes" id="UP001162483">
    <property type="component" value="Unassembled WGS sequence"/>
</dbReference>
<evidence type="ECO:0000313" key="1">
    <source>
        <dbReference type="EMBL" id="CAI9607297.1"/>
    </source>
</evidence>
<reference evidence="1" key="1">
    <citation type="submission" date="2023-05" db="EMBL/GenBank/DDBJ databases">
        <authorList>
            <person name="Stuckert A."/>
        </authorList>
    </citation>
    <scope>NUCLEOTIDE SEQUENCE</scope>
</reference>
<keyword evidence="2" id="KW-1185">Reference proteome</keyword>
<sequence>MASMVSSWSMISPTRSHLRICTAGYWRLSTKICSQRVCWSPVGTTTGKTLPITRSPCWSSALNWTRSQRPNAQRS</sequence>
<dbReference type="EMBL" id="CATNWA010018427">
    <property type="protein sequence ID" value="CAI9607297.1"/>
    <property type="molecule type" value="Genomic_DNA"/>
</dbReference>
<protein>
    <submittedName>
        <fullName evidence="1">Uncharacterized protein</fullName>
    </submittedName>
</protein>
<organism evidence="1 2">
    <name type="scientific">Staurois parvus</name>
    <dbReference type="NCBI Taxonomy" id="386267"/>
    <lineage>
        <taxon>Eukaryota</taxon>
        <taxon>Metazoa</taxon>
        <taxon>Chordata</taxon>
        <taxon>Craniata</taxon>
        <taxon>Vertebrata</taxon>
        <taxon>Euteleostomi</taxon>
        <taxon>Amphibia</taxon>
        <taxon>Batrachia</taxon>
        <taxon>Anura</taxon>
        <taxon>Neobatrachia</taxon>
        <taxon>Ranoidea</taxon>
        <taxon>Ranidae</taxon>
        <taxon>Staurois</taxon>
    </lineage>
</organism>
<accession>A0ABN9GGB8</accession>
<proteinExistence type="predicted"/>
<evidence type="ECO:0000313" key="2">
    <source>
        <dbReference type="Proteomes" id="UP001162483"/>
    </source>
</evidence>